<dbReference type="AlphaFoldDB" id="A0A2T5MKE5"/>
<proteinExistence type="predicted"/>
<organism evidence="2 3">
    <name type="scientific">Stenotrophobium rhamnosiphilum</name>
    <dbReference type="NCBI Taxonomy" id="2029166"/>
    <lineage>
        <taxon>Bacteria</taxon>
        <taxon>Pseudomonadati</taxon>
        <taxon>Pseudomonadota</taxon>
        <taxon>Gammaproteobacteria</taxon>
        <taxon>Nevskiales</taxon>
        <taxon>Nevskiaceae</taxon>
        <taxon>Stenotrophobium</taxon>
    </lineage>
</organism>
<dbReference type="Proteomes" id="UP000244248">
    <property type="component" value="Unassembled WGS sequence"/>
</dbReference>
<evidence type="ECO:0000313" key="2">
    <source>
        <dbReference type="EMBL" id="PTU33029.1"/>
    </source>
</evidence>
<reference evidence="2 3" key="1">
    <citation type="submission" date="2018-04" db="EMBL/GenBank/DDBJ databases">
        <title>Novel species isolated from glacier.</title>
        <authorList>
            <person name="Liu Q."/>
            <person name="Xin Y.-H."/>
        </authorList>
    </citation>
    <scope>NUCLEOTIDE SEQUENCE [LARGE SCALE GENOMIC DNA]</scope>
    <source>
        <strain evidence="2 3">GT1R17</strain>
    </source>
</reference>
<feature type="compositionally biased region" description="Basic and acidic residues" evidence="1">
    <location>
        <begin position="52"/>
        <end position="62"/>
    </location>
</feature>
<evidence type="ECO:0000313" key="3">
    <source>
        <dbReference type="Proteomes" id="UP000244248"/>
    </source>
</evidence>
<feature type="region of interest" description="Disordered" evidence="1">
    <location>
        <begin position="36"/>
        <end position="62"/>
    </location>
</feature>
<gene>
    <name evidence="2" type="ORF">CJD38_02660</name>
</gene>
<evidence type="ECO:0000256" key="1">
    <source>
        <dbReference type="SAM" id="MobiDB-lite"/>
    </source>
</evidence>
<keyword evidence="3" id="KW-1185">Reference proteome</keyword>
<name>A0A2T5MKE5_9GAMM</name>
<dbReference type="EMBL" id="QANS01000001">
    <property type="protein sequence ID" value="PTU33029.1"/>
    <property type="molecule type" value="Genomic_DNA"/>
</dbReference>
<sequence>MAALPKNLSALMAVQMKNPPKPEGFQCLVGAIGLEPTTPTMSKSEDPQGDIVDERPATVRVF</sequence>
<comment type="caution">
    <text evidence="2">The sequence shown here is derived from an EMBL/GenBank/DDBJ whole genome shotgun (WGS) entry which is preliminary data.</text>
</comment>
<protein>
    <submittedName>
        <fullName evidence="2">Uncharacterized protein</fullName>
    </submittedName>
</protein>
<accession>A0A2T5MKE5</accession>